<evidence type="ECO:0000256" key="6">
    <source>
        <dbReference type="ARBA" id="ARBA00025643"/>
    </source>
</evidence>
<comment type="subcellular location">
    <subcellularLocation>
        <location evidence="1 7">Periplasm</location>
    </subcellularLocation>
</comment>
<feature type="chain" id="PRO_5018810801" description="Flagella basal body P-ring formation protein FlgA" evidence="7">
    <location>
        <begin position="23"/>
        <end position="236"/>
    </location>
</feature>
<dbReference type="CDD" id="cd11614">
    <property type="entry name" value="SAF_CpaB_FlgA_like"/>
    <property type="match status" value="1"/>
</dbReference>
<comment type="caution">
    <text evidence="9">The sequence shown here is derived from an EMBL/GenBank/DDBJ whole genome shotgun (WGS) entry which is preliminary data.</text>
</comment>
<dbReference type="Proteomes" id="UP000287996">
    <property type="component" value="Unassembled WGS sequence"/>
</dbReference>
<dbReference type="EMBL" id="PIQH01000008">
    <property type="protein sequence ID" value="RUO79845.1"/>
    <property type="molecule type" value="Genomic_DNA"/>
</dbReference>
<evidence type="ECO:0000259" key="8">
    <source>
        <dbReference type="SMART" id="SM00858"/>
    </source>
</evidence>
<dbReference type="Gene3D" id="2.30.30.760">
    <property type="match status" value="1"/>
</dbReference>
<accession>A0A432ZPJ4</accession>
<keyword evidence="10" id="KW-1185">Reference proteome</keyword>
<evidence type="ECO:0000256" key="7">
    <source>
        <dbReference type="RuleBase" id="RU362063"/>
    </source>
</evidence>
<dbReference type="RefSeq" id="WP_126842352.1">
    <property type="nucleotide sequence ID" value="NZ_PIQH01000008.1"/>
</dbReference>
<dbReference type="PANTHER" id="PTHR36307">
    <property type="entry name" value="FLAGELLA BASAL BODY P-RING FORMATION PROTEIN FLGA"/>
    <property type="match status" value="1"/>
</dbReference>
<dbReference type="Gene3D" id="3.90.1210.10">
    <property type="entry name" value="Antifreeze-like/N-acetylneuraminic acid synthase C-terminal domain"/>
    <property type="match status" value="1"/>
</dbReference>
<keyword evidence="9" id="KW-0969">Cilium</keyword>
<evidence type="ECO:0000256" key="2">
    <source>
        <dbReference type="ARBA" id="ARBA00010474"/>
    </source>
</evidence>
<feature type="domain" description="SAF" evidence="8">
    <location>
        <begin position="114"/>
        <end position="176"/>
    </location>
</feature>
<keyword evidence="4 7" id="KW-0732">Signal</keyword>
<dbReference type="OrthoDB" id="5729023at2"/>
<organism evidence="9 10">
    <name type="scientific">Idiomarina tyrosinivorans</name>
    <dbReference type="NCBI Taxonomy" id="1445662"/>
    <lineage>
        <taxon>Bacteria</taxon>
        <taxon>Pseudomonadati</taxon>
        <taxon>Pseudomonadota</taxon>
        <taxon>Gammaproteobacteria</taxon>
        <taxon>Alteromonadales</taxon>
        <taxon>Idiomarinaceae</taxon>
        <taxon>Idiomarina</taxon>
    </lineage>
</organism>
<evidence type="ECO:0000256" key="5">
    <source>
        <dbReference type="ARBA" id="ARBA00022764"/>
    </source>
</evidence>
<evidence type="ECO:0000256" key="1">
    <source>
        <dbReference type="ARBA" id="ARBA00004418"/>
    </source>
</evidence>
<dbReference type="InterPro" id="IPR041231">
    <property type="entry name" value="FlgA_N"/>
</dbReference>
<sequence length="236" mass="25811">MSLRNLLVFIVATTIFLPAASAAEAVKQRRFDYKSLQQRAADFVQQQVTAPENGRIEVIASGLDPRMQPKLCANDLQLSIAGNNELDSYSTVEIRCEGQQLWRTYVPVRIYEYRQVITAAGSMMNEHVISAGDLQLREVNVNNLRSQYYTEPDQLIGARIKRRVSAGDVISARDTCLVCEGEAVTITATSGNLTITATGVALADGLQGEAVTVRNQRSNKALQAHVSGLNEVKVGN</sequence>
<name>A0A432ZPJ4_9GAMM</name>
<evidence type="ECO:0000313" key="10">
    <source>
        <dbReference type="Proteomes" id="UP000287996"/>
    </source>
</evidence>
<evidence type="ECO:0000313" key="9">
    <source>
        <dbReference type="EMBL" id="RUO79845.1"/>
    </source>
</evidence>
<evidence type="ECO:0000256" key="4">
    <source>
        <dbReference type="ARBA" id="ARBA00022729"/>
    </source>
</evidence>
<reference evidence="9 10" key="1">
    <citation type="journal article" date="2011" name="Front. Microbiol.">
        <title>Genomic signatures of strain selection and enhancement in Bacillus atrophaeus var. globigii, a historical biowarfare simulant.</title>
        <authorList>
            <person name="Gibbons H.S."/>
            <person name="Broomall S.M."/>
            <person name="McNew L.A."/>
            <person name="Daligault H."/>
            <person name="Chapman C."/>
            <person name="Bruce D."/>
            <person name="Karavis M."/>
            <person name="Krepps M."/>
            <person name="McGregor P.A."/>
            <person name="Hong C."/>
            <person name="Park K.H."/>
            <person name="Akmal A."/>
            <person name="Feldman A."/>
            <person name="Lin J.S."/>
            <person name="Chang W.E."/>
            <person name="Higgs B.W."/>
            <person name="Demirev P."/>
            <person name="Lindquist J."/>
            <person name="Liem A."/>
            <person name="Fochler E."/>
            <person name="Read T.D."/>
            <person name="Tapia R."/>
            <person name="Johnson S."/>
            <person name="Bishop-Lilly K.A."/>
            <person name="Detter C."/>
            <person name="Han C."/>
            <person name="Sozhamannan S."/>
            <person name="Rosenzweig C.N."/>
            <person name="Skowronski E.W."/>
        </authorList>
    </citation>
    <scope>NUCLEOTIDE SEQUENCE [LARGE SCALE GENOMIC DNA]</scope>
    <source>
        <strain evidence="9 10">CC-PW-9</strain>
    </source>
</reference>
<dbReference type="NCBIfam" id="TIGR03170">
    <property type="entry name" value="flgA_cterm"/>
    <property type="match status" value="1"/>
</dbReference>
<dbReference type="GO" id="GO:0042597">
    <property type="term" value="C:periplasmic space"/>
    <property type="evidence" value="ECO:0007669"/>
    <property type="project" value="UniProtKB-SubCell"/>
</dbReference>
<keyword evidence="9" id="KW-0966">Cell projection</keyword>
<comment type="function">
    <text evidence="6 7">Involved in the assembly process of the P-ring formation. It may associate with FlgF on the rod constituting a structure essential for the P-ring assembly or may act as a modulator protein for the P-ring assembly.</text>
</comment>
<dbReference type="InterPro" id="IPR039246">
    <property type="entry name" value="Flagellar_FlgA"/>
</dbReference>
<keyword evidence="9" id="KW-0282">Flagellum</keyword>
<dbReference type="SMART" id="SM00858">
    <property type="entry name" value="SAF"/>
    <property type="match status" value="1"/>
</dbReference>
<dbReference type="InterPro" id="IPR017585">
    <property type="entry name" value="SAF_FlgA"/>
</dbReference>
<evidence type="ECO:0000256" key="3">
    <source>
        <dbReference type="ARBA" id="ARBA00014754"/>
    </source>
</evidence>
<keyword evidence="7" id="KW-1005">Bacterial flagellum biogenesis</keyword>
<comment type="similarity">
    <text evidence="2 7">Belongs to the FlgA family.</text>
</comment>
<protein>
    <recommendedName>
        <fullName evidence="3 7">Flagella basal body P-ring formation protein FlgA</fullName>
    </recommendedName>
</protein>
<proteinExistence type="inferred from homology"/>
<feature type="signal peptide" evidence="7">
    <location>
        <begin position="1"/>
        <end position="22"/>
    </location>
</feature>
<dbReference type="PANTHER" id="PTHR36307:SF1">
    <property type="entry name" value="FLAGELLA BASAL BODY P-RING FORMATION PROTEIN FLGA"/>
    <property type="match status" value="1"/>
</dbReference>
<dbReference type="AlphaFoldDB" id="A0A432ZPJ4"/>
<dbReference type="Pfam" id="PF17656">
    <property type="entry name" value="ChapFlgA_N"/>
    <property type="match status" value="1"/>
</dbReference>
<gene>
    <name evidence="9" type="ORF">CWI84_09460</name>
</gene>
<dbReference type="Pfam" id="PF13144">
    <property type="entry name" value="ChapFlgA"/>
    <property type="match status" value="1"/>
</dbReference>
<dbReference type="GO" id="GO:0044780">
    <property type="term" value="P:bacterial-type flagellum assembly"/>
    <property type="evidence" value="ECO:0007669"/>
    <property type="project" value="InterPro"/>
</dbReference>
<dbReference type="InterPro" id="IPR013974">
    <property type="entry name" value="SAF"/>
</dbReference>
<keyword evidence="5 7" id="KW-0574">Periplasm</keyword>